<organism evidence="1 2">
    <name type="scientific">Liparis tanakae</name>
    <name type="common">Tanaka's snailfish</name>
    <dbReference type="NCBI Taxonomy" id="230148"/>
    <lineage>
        <taxon>Eukaryota</taxon>
        <taxon>Metazoa</taxon>
        <taxon>Chordata</taxon>
        <taxon>Craniata</taxon>
        <taxon>Vertebrata</taxon>
        <taxon>Euteleostomi</taxon>
        <taxon>Actinopterygii</taxon>
        <taxon>Neopterygii</taxon>
        <taxon>Teleostei</taxon>
        <taxon>Neoteleostei</taxon>
        <taxon>Acanthomorphata</taxon>
        <taxon>Eupercaria</taxon>
        <taxon>Perciformes</taxon>
        <taxon>Cottioidei</taxon>
        <taxon>Cottales</taxon>
        <taxon>Liparidae</taxon>
        <taxon>Liparis</taxon>
    </lineage>
</organism>
<sequence>MHSRESITSSRLVSEGPLFSRCPPAANTIIRFSQVLVRLAMVLKAARLQMKQYMGEWRFLLRMTATTTSRFSARLTTPMVKKRGTGTFTSGQSEWFPPAALIFTSGAPIAALCTAPVAPAAWRSSSGRQRLAKDIGIAGQRSSKNPDWEHFDCSSTALNMSTASHR</sequence>
<name>A0A4Z2IMW7_9TELE</name>
<accession>A0A4Z2IMW7</accession>
<proteinExistence type="predicted"/>
<gene>
    <name evidence="1" type="ORF">EYF80_010994</name>
</gene>
<dbReference type="EMBL" id="SRLO01000070">
    <property type="protein sequence ID" value="TNN78824.1"/>
    <property type="molecule type" value="Genomic_DNA"/>
</dbReference>
<dbReference type="AlphaFoldDB" id="A0A4Z2IMW7"/>
<dbReference type="Proteomes" id="UP000314294">
    <property type="component" value="Unassembled WGS sequence"/>
</dbReference>
<comment type="caution">
    <text evidence="1">The sequence shown here is derived from an EMBL/GenBank/DDBJ whole genome shotgun (WGS) entry which is preliminary data.</text>
</comment>
<evidence type="ECO:0000313" key="2">
    <source>
        <dbReference type="Proteomes" id="UP000314294"/>
    </source>
</evidence>
<keyword evidence="2" id="KW-1185">Reference proteome</keyword>
<reference evidence="1 2" key="1">
    <citation type="submission" date="2019-03" db="EMBL/GenBank/DDBJ databases">
        <title>First draft genome of Liparis tanakae, snailfish: a comprehensive survey of snailfish specific genes.</title>
        <authorList>
            <person name="Kim W."/>
            <person name="Song I."/>
            <person name="Jeong J.-H."/>
            <person name="Kim D."/>
            <person name="Kim S."/>
            <person name="Ryu S."/>
            <person name="Song J.Y."/>
            <person name="Lee S.K."/>
        </authorList>
    </citation>
    <scope>NUCLEOTIDE SEQUENCE [LARGE SCALE GENOMIC DNA]</scope>
    <source>
        <tissue evidence="1">Muscle</tissue>
    </source>
</reference>
<evidence type="ECO:0000313" key="1">
    <source>
        <dbReference type="EMBL" id="TNN78824.1"/>
    </source>
</evidence>
<protein>
    <submittedName>
        <fullName evidence="1">Uncharacterized protein</fullName>
    </submittedName>
</protein>
<dbReference type="OrthoDB" id="10669775at2759"/>